<proteinExistence type="predicted"/>
<dbReference type="InterPro" id="IPR017978">
    <property type="entry name" value="GPCR_3_C"/>
</dbReference>
<evidence type="ECO:0000256" key="10">
    <source>
        <dbReference type="SAM" id="Phobius"/>
    </source>
</evidence>
<keyword evidence="6" id="KW-0675">Receptor</keyword>
<feature type="transmembrane region" description="Helical" evidence="10">
    <location>
        <begin position="344"/>
        <end position="367"/>
    </location>
</feature>
<feature type="transmembrane region" description="Helical" evidence="10">
    <location>
        <begin position="117"/>
        <end position="140"/>
    </location>
</feature>
<evidence type="ECO:0000256" key="5">
    <source>
        <dbReference type="ARBA" id="ARBA00023136"/>
    </source>
</evidence>
<evidence type="ECO:0000256" key="9">
    <source>
        <dbReference type="SAM" id="MobiDB-lite"/>
    </source>
</evidence>
<keyword evidence="2 10" id="KW-0812">Transmembrane</keyword>
<keyword evidence="7" id="KW-0325">Glycoprotein</keyword>
<protein>
    <recommendedName>
        <fullName evidence="11">G-protein coupled receptors family 3 profile domain-containing protein</fullName>
    </recommendedName>
</protein>
<dbReference type="PANTHER" id="PTHR10519:SF20">
    <property type="entry name" value="G-PROTEIN COUPLED RECEPTOR 156-RELATED"/>
    <property type="match status" value="1"/>
</dbReference>
<keyword evidence="4" id="KW-0297">G-protein coupled receptor</keyword>
<dbReference type="EMBL" id="MCFL01000020">
    <property type="protein sequence ID" value="ORZ35748.1"/>
    <property type="molecule type" value="Genomic_DNA"/>
</dbReference>
<feature type="transmembrane region" description="Helical" evidence="10">
    <location>
        <begin position="226"/>
        <end position="248"/>
    </location>
</feature>
<feature type="transmembrane region" description="Helical" evidence="10">
    <location>
        <begin position="185"/>
        <end position="205"/>
    </location>
</feature>
<dbReference type="PANTHER" id="PTHR10519">
    <property type="entry name" value="GABA-B RECEPTOR"/>
    <property type="match status" value="1"/>
</dbReference>
<comment type="caution">
    <text evidence="12">The sequence shown here is derived from an EMBL/GenBank/DDBJ whole genome shotgun (WGS) entry which is preliminary data.</text>
</comment>
<evidence type="ECO:0000259" key="11">
    <source>
        <dbReference type="PROSITE" id="PS50259"/>
    </source>
</evidence>
<feature type="transmembrane region" description="Helical" evidence="10">
    <location>
        <begin position="276"/>
        <end position="297"/>
    </location>
</feature>
<dbReference type="Pfam" id="PF00003">
    <property type="entry name" value="7tm_3"/>
    <property type="match status" value="1"/>
</dbReference>
<keyword evidence="3 10" id="KW-1133">Transmembrane helix</keyword>
<dbReference type="InterPro" id="IPR002455">
    <property type="entry name" value="GPCR3_GABA-B"/>
</dbReference>
<keyword evidence="5 10" id="KW-0472">Membrane</keyword>
<evidence type="ECO:0000256" key="7">
    <source>
        <dbReference type="ARBA" id="ARBA00023180"/>
    </source>
</evidence>
<feature type="region of interest" description="Disordered" evidence="9">
    <location>
        <begin position="540"/>
        <end position="567"/>
    </location>
</feature>
<evidence type="ECO:0000313" key="13">
    <source>
        <dbReference type="Proteomes" id="UP000193411"/>
    </source>
</evidence>
<dbReference type="GO" id="GO:0007214">
    <property type="term" value="P:gamma-aminobutyric acid signaling pathway"/>
    <property type="evidence" value="ECO:0007669"/>
    <property type="project" value="TreeGrafter"/>
</dbReference>
<evidence type="ECO:0000256" key="1">
    <source>
        <dbReference type="ARBA" id="ARBA00004141"/>
    </source>
</evidence>
<sequence>MFADCALALARGLVQLKRQYGYTAVANGLVEQGNLSAFIQPNVGFTGNLVFNSLGDRQGEYQVFNFWSGEYLPAFQVYPNQTILQLAEPKFWSGSSLIPPDRPMPRPQFADWTEPSAAAAAAMTTAILVAIAATSAYLAYQHKSPIVAHVSPTALALVSVGSMLCLASVYTQIGYPTGISCSAEQWFGLSGMSLILGVVVVKAYKCWRVFDNVMLSEQKKVKTSELVLFTTALLCLQFFILIVAGNLAPTKIVIASPSGGPYYKCGRAGPTQLTDAITALQLILVFGPAAVAHLLAYETKNCSPALAESTWLVYGIDSTIVCVSALVPFHLLDLGGPRLLAAQWIKVALTLYGVSFTYFALVGRIAFMLLMGRTDNLVAELRDPDALAMLGSNKYLSGSARGRGESSGHTSSHHQRIGASRTSDQHLGGVFAIKRGDQLLSTWRVHQVAVCFQLGTVSFTACYVGAVRDHQATHFSLADTSFSPRVPGIDFCIKIERRRRCKDIWLIQLPSQEEHELWTHRFVVYQEYLSAVHHRSGSLAHSKSSQNQLQQHDQRGESTSFKVSSGG</sequence>
<evidence type="ECO:0000256" key="2">
    <source>
        <dbReference type="ARBA" id="ARBA00022692"/>
    </source>
</evidence>
<reference evidence="12 13" key="1">
    <citation type="submission" date="2016-07" db="EMBL/GenBank/DDBJ databases">
        <title>Pervasive Adenine N6-methylation of Active Genes in Fungi.</title>
        <authorList>
            <consortium name="DOE Joint Genome Institute"/>
            <person name="Mondo S.J."/>
            <person name="Dannebaum R.O."/>
            <person name="Kuo R.C."/>
            <person name="Labutti K."/>
            <person name="Haridas S."/>
            <person name="Kuo A."/>
            <person name="Salamov A."/>
            <person name="Ahrendt S.R."/>
            <person name="Lipzen A."/>
            <person name="Sullivan W."/>
            <person name="Andreopoulos W.B."/>
            <person name="Clum A."/>
            <person name="Lindquist E."/>
            <person name="Daum C."/>
            <person name="Ramamoorthy G.K."/>
            <person name="Gryganskyi A."/>
            <person name="Culley D."/>
            <person name="Magnuson J.K."/>
            <person name="James T.Y."/>
            <person name="O'Malley M.A."/>
            <person name="Stajich J.E."/>
            <person name="Spatafora J.W."/>
            <person name="Visel A."/>
            <person name="Grigoriev I.V."/>
        </authorList>
    </citation>
    <scope>NUCLEOTIDE SEQUENCE [LARGE SCALE GENOMIC DNA]</scope>
    <source>
        <strain evidence="12 13">PL171</strain>
    </source>
</reference>
<evidence type="ECO:0000256" key="3">
    <source>
        <dbReference type="ARBA" id="ARBA00022989"/>
    </source>
</evidence>
<evidence type="ECO:0000256" key="8">
    <source>
        <dbReference type="ARBA" id="ARBA00023224"/>
    </source>
</evidence>
<dbReference type="Proteomes" id="UP000193411">
    <property type="component" value="Unassembled WGS sequence"/>
</dbReference>
<evidence type="ECO:0000256" key="4">
    <source>
        <dbReference type="ARBA" id="ARBA00023040"/>
    </source>
</evidence>
<gene>
    <name evidence="12" type="ORF">BCR44DRAFT_61027</name>
</gene>
<feature type="region of interest" description="Disordered" evidence="9">
    <location>
        <begin position="398"/>
        <end position="422"/>
    </location>
</feature>
<keyword evidence="13" id="KW-1185">Reference proteome</keyword>
<feature type="transmembrane region" description="Helical" evidence="10">
    <location>
        <begin position="309"/>
        <end position="332"/>
    </location>
</feature>
<dbReference type="GO" id="GO:0038039">
    <property type="term" value="C:G protein-coupled receptor heterodimeric complex"/>
    <property type="evidence" value="ECO:0007669"/>
    <property type="project" value="TreeGrafter"/>
</dbReference>
<comment type="subcellular location">
    <subcellularLocation>
        <location evidence="1">Membrane</location>
        <topology evidence="1">Multi-pass membrane protein</topology>
    </subcellularLocation>
</comment>
<evidence type="ECO:0000256" key="6">
    <source>
        <dbReference type="ARBA" id="ARBA00023170"/>
    </source>
</evidence>
<accession>A0A1Y2HMC7</accession>
<dbReference type="AlphaFoldDB" id="A0A1Y2HMC7"/>
<feature type="transmembrane region" description="Helical" evidence="10">
    <location>
        <begin position="152"/>
        <end position="173"/>
    </location>
</feature>
<dbReference type="GO" id="GO:0004965">
    <property type="term" value="F:G protein-coupled GABA receptor activity"/>
    <property type="evidence" value="ECO:0007669"/>
    <property type="project" value="InterPro"/>
</dbReference>
<dbReference type="PROSITE" id="PS50259">
    <property type="entry name" value="G_PROTEIN_RECEP_F3_4"/>
    <property type="match status" value="1"/>
</dbReference>
<evidence type="ECO:0000313" key="12">
    <source>
        <dbReference type="EMBL" id="ORZ35748.1"/>
    </source>
</evidence>
<feature type="domain" description="G-protein coupled receptors family 3 profile" evidence="11">
    <location>
        <begin position="116"/>
        <end position="323"/>
    </location>
</feature>
<name>A0A1Y2HMC7_9FUNG</name>
<organism evidence="12 13">
    <name type="scientific">Catenaria anguillulae PL171</name>
    <dbReference type="NCBI Taxonomy" id="765915"/>
    <lineage>
        <taxon>Eukaryota</taxon>
        <taxon>Fungi</taxon>
        <taxon>Fungi incertae sedis</taxon>
        <taxon>Blastocladiomycota</taxon>
        <taxon>Blastocladiomycetes</taxon>
        <taxon>Blastocladiales</taxon>
        <taxon>Catenariaceae</taxon>
        <taxon>Catenaria</taxon>
    </lineage>
</organism>
<keyword evidence="8" id="KW-0807">Transducer</keyword>